<evidence type="ECO:0000256" key="1">
    <source>
        <dbReference type="ARBA" id="ARBA00006407"/>
    </source>
</evidence>
<dbReference type="InterPro" id="IPR021150">
    <property type="entry name" value="Ubiq_cyt_c_chap"/>
</dbReference>
<dbReference type="OrthoDB" id="10253878at2759"/>
<dbReference type="PANTHER" id="PTHR12184">
    <property type="entry name" value="UBIQUINOL-CYTOCHROME C REDUCTASE COMPLEX ASSEMBLY FACTOR 1 FAMILY MEMBER"/>
    <property type="match status" value="1"/>
</dbReference>
<accession>A0A9P4IZV4</accession>
<sequence>WHATYGLPPTFSTWAQLTFLHLHVLQLRIRQFPAGHSRAWTQQLLDHFFYGAEEKMASVHKLEMRGVRAKYLKDLFEQWRGAEISYDEGIVKGDAVLAAAVWRNLFQGREDTDVVKVAEVVGWMRRAARGLAGLSDAEFASGRWKF</sequence>
<evidence type="ECO:0000313" key="4">
    <source>
        <dbReference type="Proteomes" id="UP000799439"/>
    </source>
</evidence>
<reference evidence="3" key="1">
    <citation type="journal article" date="2020" name="Stud. Mycol.">
        <title>101 Dothideomycetes genomes: a test case for predicting lifestyles and emergence of pathogens.</title>
        <authorList>
            <person name="Haridas S."/>
            <person name="Albert R."/>
            <person name="Binder M."/>
            <person name="Bloem J."/>
            <person name="Labutti K."/>
            <person name="Salamov A."/>
            <person name="Andreopoulos B."/>
            <person name="Baker S."/>
            <person name="Barry K."/>
            <person name="Bills G."/>
            <person name="Bluhm B."/>
            <person name="Cannon C."/>
            <person name="Castanera R."/>
            <person name="Culley D."/>
            <person name="Daum C."/>
            <person name="Ezra D."/>
            <person name="Gonzalez J."/>
            <person name="Henrissat B."/>
            <person name="Kuo A."/>
            <person name="Liang C."/>
            <person name="Lipzen A."/>
            <person name="Lutzoni F."/>
            <person name="Magnuson J."/>
            <person name="Mondo S."/>
            <person name="Nolan M."/>
            <person name="Ohm R."/>
            <person name="Pangilinan J."/>
            <person name="Park H.-J."/>
            <person name="Ramirez L."/>
            <person name="Alfaro M."/>
            <person name="Sun H."/>
            <person name="Tritt A."/>
            <person name="Yoshinaga Y."/>
            <person name="Zwiers L.-H."/>
            <person name="Turgeon B."/>
            <person name="Goodwin S."/>
            <person name="Spatafora J."/>
            <person name="Crous P."/>
            <person name="Grigoriev I."/>
        </authorList>
    </citation>
    <scope>NUCLEOTIDE SEQUENCE</scope>
    <source>
        <strain evidence="3">CBS 260.36</strain>
    </source>
</reference>
<gene>
    <name evidence="3" type="ORF">K461DRAFT_213247</name>
</gene>
<keyword evidence="4" id="KW-1185">Reference proteome</keyword>
<dbReference type="EMBL" id="ML996089">
    <property type="protein sequence ID" value="KAF2150715.1"/>
    <property type="molecule type" value="Genomic_DNA"/>
</dbReference>
<dbReference type="Pfam" id="PF03981">
    <property type="entry name" value="Ubiq_cyt_C_chap"/>
    <property type="match status" value="1"/>
</dbReference>
<comment type="similarity">
    <text evidence="1">Belongs to the CBP3 family.</text>
</comment>
<name>A0A9P4IZV4_9PEZI</name>
<organism evidence="3 4">
    <name type="scientific">Myriangium duriaei CBS 260.36</name>
    <dbReference type="NCBI Taxonomy" id="1168546"/>
    <lineage>
        <taxon>Eukaryota</taxon>
        <taxon>Fungi</taxon>
        <taxon>Dikarya</taxon>
        <taxon>Ascomycota</taxon>
        <taxon>Pezizomycotina</taxon>
        <taxon>Dothideomycetes</taxon>
        <taxon>Dothideomycetidae</taxon>
        <taxon>Myriangiales</taxon>
        <taxon>Myriangiaceae</taxon>
        <taxon>Myriangium</taxon>
    </lineage>
</organism>
<evidence type="ECO:0000313" key="3">
    <source>
        <dbReference type="EMBL" id="KAF2150715.1"/>
    </source>
</evidence>
<dbReference type="GO" id="GO:0005739">
    <property type="term" value="C:mitochondrion"/>
    <property type="evidence" value="ECO:0007669"/>
    <property type="project" value="TreeGrafter"/>
</dbReference>
<feature type="domain" description="Ubiquinol-cytochrome c chaperone" evidence="2">
    <location>
        <begin position="5"/>
        <end position="146"/>
    </location>
</feature>
<feature type="non-terminal residue" evidence="3">
    <location>
        <position position="1"/>
    </location>
</feature>
<feature type="non-terminal residue" evidence="3">
    <location>
        <position position="146"/>
    </location>
</feature>
<comment type="caution">
    <text evidence="3">The sequence shown here is derived from an EMBL/GenBank/DDBJ whole genome shotgun (WGS) entry which is preliminary data.</text>
</comment>
<proteinExistence type="inferred from homology"/>
<dbReference type="AlphaFoldDB" id="A0A9P4IZV4"/>
<dbReference type="GO" id="GO:0034551">
    <property type="term" value="P:mitochondrial respiratory chain complex III assembly"/>
    <property type="evidence" value="ECO:0007669"/>
    <property type="project" value="TreeGrafter"/>
</dbReference>
<dbReference type="Proteomes" id="UP000799439">
    <property type="component" value="Unassembled WGS sequence"/>
</dbReference>
<dbReference type="InterPro" id="IPR007129">
    <property type="entry name" value="Ubiqinol_cyt_c_chaperone_CPB3"/>
</dbReference>
<dbReference type="PANTHER" id="PTHR12184:SF1">
    <property type="entry name" value="UBIQUINOL-CYTOCHROME-C REDUCTASE COMPLEX ASSEMBLY FACTOR 1"/>
    <property type="match status" value="1"/>
</dbReference>
<protein>
    <submittedName>
        <fullName evidence="3">Ubiquinol-cytochrome C chaperone</fullName>
    </submittedName>
</protein>
<evidence type="ECO:0000259" key="2">
    <source>
        <dbReference type="Pfam" id="PF03981"/>
    </source>
</evidence>